<keyword evidence="3" id="KW-1185">Reference proteome</keyword>
<dbReference type="Proteomes" id="UP000887159">
    <property type="component" value="Unassembled WGS sequence"/>
</dbReference>
<dbReference type="GO" id="GO:0005634">
    <property type="term" value="C:nucleus"/>
    <property type="evidence" value="ECO:0007669"/>
    <property type="project" value="UniProtKB-SubCell"/>
</dbReference>
<evidence type="ECO:0008006" key="4">
    <source>
        <dbReference type="Google" id="ProtNLM"/>
    </source>
</evidence>
<evidence type="ECO:0000313" key="2">
    <source>
        <dbReference type="EMBL" id="GFY15495.1"/>
    </source>
</evidence>
<dbReference type="InterPro" id="IPR009057">
    <property type="entry name" value="Homeodomain-like_sf"/>
</dbReference>
<accession>A0A8X6SQC5</accession>
<comment type="caution">
    <text evidence="2">The sequence shown here is derived from an EMBL/GenBank/DDBJ whole genome shotgun (WGS) entry which is preliminary data.</text>
</comment>
<comment type="subcellular location">
    <subcellularLocation>
        <location evidence="1">Nucleus</location>
    </subcellularLocation>
</comment>
<sequence>MLRQRGQTSIELRILIIEHTEDGKSVREISEIVKRNHSTVHDIIKRYKTNNQVENKPKKDHNKIFTEADERYLVRKVKLKPFLSAPKLAIIAENELGKKASPSTIRNVLYKKTSLEEKPGKNFHNRFSLMSEFGLERLYFRYAIKDFKDPVTVLDQNLSFIPRFFCELIHRVKIRIDLKIDLFRKESPSLPVTLGLRKMNQACFQNVEEWSETNITGDSSFQWYFLTWSQVKWADIESYVEFLSKEIPDIEIDDDFLLKVERRLNV</sequence>
<protein>
    <recommendedName>
        <fullName evidence="4">Paired domain-containing protein</fullName>
    </recommendedName>
</protein>
<dbReference type="SUPFAM" id="SSF46689">
    <property type="entry name" value="Homeodomain-like"/>
    <property type="match status" value="1"/>
</dbReference>
<proteinExistence type="predicted"/>
<organism evidence="2 3">
    <name type="scientific">Trichonephila clavipes</name>
    <name type="common">Golden silk orbweaver</name>
    <name type="synonym">Nephila clavipes</name>
    <dbReference type="NCBI Taxonomy" id="2585209"/>
    <lineage>
        <taxon>Eukaryota</taxon>
        <taxon>Metazoa</taxon>
        <taxon>Ecdysozoa</taxon>
        <taxon>Arthropoda</taxon>
        <taxon>Chelicerata</taxon>
        <taxon>Arachnida</taxon>
        <taxon>Araneae</taxon>
        <taxon>Araneomorphae</taxon>
        <taxon>Entelegynae</taxon>
        <taxon>Araneoidea</taxon>
        <taxon>Nephilidae</taxon>
        <taxon>Trichonephila</taxon>
    </lineage>
</organism>
<dbReference type="Pfam" id="PF13384">
    <property type="entry name" value="HTH_23"/>
    <property type="match status" value="1"/>
</dbReference>
<evidence type="ECO:0000256" key="1">
    <source>
        <dbReference type="ARBA" id="ARBA00004123"/>
    </source>
</evidence>
<gene>
    <name evidence="2" type="primary">c0_g1_i1</name>
    <name evidence="2" type="ORF">TNCV_1573061</name>
</gene>
<evidence type="ECO:0000313" key="3">
    <source>
        <dbReference type="Proteomes" id="UP000887159"/>
    </source>
</evidence>
<dbReference type="EMBL" id="BMAU01021334">
    <property type="protein sequence ID" value="GFY15495.1"/>
    <property type="molecule type" value="Genomic_DNA"/>
</dbReference>
<dbReference type="InterPro" id="IPR036388">
    <property type="entry name" value="WH-like_DNA-bd_sf"/>
</dbReference>
<name>A0A8X6SQC5_TRICX</name>
<reference evidence="2" key="1">
    <citation type="submission" date="2020-08" db="EMBL/GenBank/DDBJ databases">
        <title>Multicomponent nature underlies the extraordinary mechanical properties of spider dragline silk.</title>
        <authorList>
            <person name="Kono N."/>
            <person name="Nakamura H."/>
            <person name="Mori M."/>
            <person name="Yoshida Y."/>
            <person name="Ohtoshi R."/>
            <person name="Malay A.D."/>
            <person name="Moran D.A.P."/>
            <person name="Tomita M."/>
            <person name="Numata K."/>
            <person name="Arakawa K."/>
        </authorList>
    </citation>
    <scope>NUCLEOTIDE SEQUENCE</scope>
</reference>
<dbReference type="AlphaFoldDB" id="A0A8X6SQC5"/>
<dbReference type="Gene3D" id="1.10.10.10">
    <property type="entry name" value="Winged helix-like DNA-binding domain superfamily/Winged helix DNA-binding domain"/>
    <property type="match status" value="1"/>
</dbReference>